<gene>
    <name evidence="1" type="ORF">EZS28_032750</name>
</gene>
<sequence length="85" mass="9720">MEQFLIKLKEYEIQFHHQDYSGKILGTRLNVAIFSILAGIAGNLKFNNFAEEDLVDGSVNIDRILTEINRKQLLLKSESLKGKQL</sequence>
<dbReference type="AlphaFoldDB" id="A0A5J4UNT0"/>
<proteinExistence type="predicted"/>
<accession>A0A5J4UNT0</accession>
<evidence type="ECO:0000313" key="1">
    <source>
        <dbReference type="EMBL" id="KAA6371722.1"/>
    </source>
</evidence>
<protein>
    <submittedName>
        <fullName evidence="1">Uncharacterized protein</fullName>
    </submittedName>
</protein>
<dbReference type="Proteomes" id="UP000324800">
    <property type="component" value="Unassembled WGS sequence"/>
</dbReference>
<reference evidence="1 2" key="1">
    <citation type="submission" date="2019-03" db="EMBL/GenBank/DDBJ databases">
        <title>Single cell metagenomics reveals metabolic interactions within the superorganism composed of flagellate Streblomastix strix and complex community of Bacteroidetes bacteria on its surface.</title>
        <authorList>
            <person name="Treitli S.C."/>
            <person name="Kolisko M."/>
            <person name="Husnik F."/>
            <person name="Keeling P."/>
            <person name="Hampl V."/>
        </authorList>
    </citation>
    <scope>NUCLEOTIDE SEQUENCE [LARGE SCALE GENOMIC DNA]</scope>
    <source>
        <strain evidence="1">ST1C</strain>
    </source>
</reference>
<organism evidence="1 2">
    <name type="scientific">Streblomastix strix</name>
    <dbReference type="NCBI Taxonomy" id="222440"/>
    <lineage>
        <taxon>Eukaryota</taxon>
        <taxon>Metamonada</taxon>
        <taxon>Preaxostyla</taxon>
        <taxon>Oxymonadida</taxon>
        <taxon>Streblomastigidae</taxon>
        <taxon>Streblomastix</taxon>
    </lineage>
</organism>
<comment type="caution">
    <text evidence="1">The sequence shown here is derived from an EMBL/GenBank/DDBJ whole genome shotgun (WGS) entry which is preliminary data.</text>
</comment>
<evidence type="ECO:0000313" key="2">
    <source>
        <dbReference type="Proteomes" id="UP000324800"/>
    </source>
</evidence>
<name>A0A5J4UNT0_9EUKA</name>
<dbReference type="EMBL" id="SNRW01014209">
    <property type="protein sequence ID" value="KAA6371722.1"/>
    <property type="molecule type" value="Genomic_DNA"/>
</dbReference>